<comment type="caution">
    <text evidence="1">The sequence shown here is derived from an EMBL/GenBank/DDBJ whole genome shotgun (WGS) entry which is preliminary data.</text>
</comment>
<accession>A0ACC2PPY2</accession>
<sequence>MRGLPLVFIRLCTSDDQALHKNLDQKLQKFYHDGFCYYDRWPSSRTELRIETEIFYHFIKKTDKMQAQPDFTPKFFLVLFHGNNNTGIDGTKATVPKKCMVVEAPPNQPSVVKYLPPPYQNKKKVQAINRVVLSGEDVPPTWEQYFCTITYQRESIEVAQYCFQNPSVCSDSSVENMVIENDPFDVPNGSGAIDHSEVDMTNQQPATILSSNNGSGEAEQNGVASHEQSNIFFKA</sequence>
<name>A0ACC2PPY2_9HYME</name>
<evidence type="ECO:0000313" key="2">
    <source>
        <dbReference type="Proteomes" id="UP001239111"/>
    </source>
</evidence>
<proteinExistence type="predicted"/>
<organism evidence="1 2">
    <name type="scientific">Eretmocerus hayati</name>
    <dbReference type="NCBI Taxonomy" id="131215"/>
    <lineage>
        <taxon>Eukaryota</taxon>
        <taxon>Metazoa</taxon>
        <taxon>Ecdysozoa</taxon>
        <taxon>Arthropoda</taxon>
        <taxon>Hexapoda</taxon>
        <taxon>Insecta</taxon>
        <taxon>Pterygota</taxon>
        <taxon>Neoptera</taxon>
        <taxon>Endopterygota</taxon>
        <taxon>Hymenoptera</taxon>
        <taxon>Apocrita</taxon>
        <taxon>Proctotrupomorpha</taxon>
        <taxon>Chalcidoidea</taxon>
        <taxon>Aphelinidae</taxon>
        <taxon>Aphelininae</taxon>
        <taxon>Eretmocerus</taxon>
    </lineage>
</organism>
<keyword evidence="2" id="KW-1185">Reference proteome</keyword>
<dbReference type="Proteomes" id="UP001239111">
    <property type="component" value="Chromosome 1"/>
</dbReference>
<reference evidence="1" key="1">
    <citation type="submission" date="2023-04" db="EMBL/GenBank/DDBJ databases">
        <title>A chromosome-level genome assembly of the parasitoid wasp Eretmocerus hayati.</title>
        <authorList>
            <person name="Zhong Y."/>
            <person name="Liu S."/>
            <person name="Liu Y."/>
        </authorList>
    </citation>
    <scope>NUCLEOTIDE SEQUENCE</scope>
    <source>
        <strain evidence="1">ZJU_SS_LIU_2023</strain>
    </source>
</reference>
<evidence type="ECO:0000313" key="1">
    <source>
        <dbReference type="EMBL" id="KAJ8684402.1"/>
    </source>
</evidence>
<dbReference type="EMBL" id="CM056741">
    <property type="protein sequence ID" value="KAJ8684402.1"/>
    <property type="molecule type" value="Genomic_DNA"/>
</dbReference>
<gene>
    <name evidence="1" type="ORF">QAD02_020194</name>
</gene>
<protein>
    <submittedName>
        <fullName evidence="1">Uncharacterized protein</fullName>
    </submittedName>
</protein>